<dbReference type="PANTHER" id="PTHR46655:SF1">
    <property type="entry name" value="HISTONE-LYSINE N-METHYLTRANSFERASE ATXR3"/>
    <property type="match status" value="1"/>
</dbReference>
<sequence>MGDGGVACMPLQRSSNNIIMEERFPVQEKNTTTTVTAAVPSTTTTKVENVNNNSNSSGGGGSNNKNNNNNVSSGDKKDNGKSNSSNNGVTGKVKKVKRIVKVKKVVRKVVVAEKKGVGLVREVKSACLKISSGGKTVENGDGLGSGMLSCRVGRSQGEVRLREERLVVRMEERGYRERGDCFGSRGRYDMSRERTPPSGKYSCEDFNRRKELTRSGGSLHSKSSMRLKRHCTDSDSTERKHYGDYSSSKSRRLSEDGSRYAYSEHYSRHSVERHVHSDWSPHERPRYNDHRDRSPIRHEKSPYGRERTPYGLERSPYGRERSPYGRERSPYWRDRSPYGHDRSPYGREKSPYGRERSPYGLEKSPYDRSRHYEHRKRSPSYVERSPQDRARHHDRSDRTPNCLERSPHDRAKPNNYREASRKGEPLRSGTLKPPQVDGPPPEELQSMEEDMDICDTPPHVPAVADTSTGKWFYLDHFGVECGPSKLCELKALVDEGSLMSDHFIKHLHSDRWLTIENALSPFVPVNFPSVVPDAITQLVSPPEAPGNLLADTGDIGQSYLHIDERVGALLEGFSVVPGSELETVGEALQMTFEHVQWEGCIKAEDHPEILTSVFLNEQLWKHGQLLLLDKDDGFASSVDSTDWFSGRWSCKGGDWKGMRSLSRTDINLNKPPITRGVKGTVLTVVRINACVVQDHVSETRTKVRGKGQISFKICSNSFCNLMMEEFISGVRFTIQSVNDQDSHGCWKSTASLNTPKDRLCTADDLQLNLGNLIECGFRLHQPQRLLKPLSELTVNVELSVGSSGTLLKSQTLANIESNKDSSHFTASSTVHRFYRGKLHELVNEIVQEPGVCCSHNEALDPWIVAKQLRRSSITYVPQIRCETSTQFSSITCFIFTYALVAEIDVRVGKRAWMQPDQIVKHNEMEEDTVHKVESTFEQLCGDTNFHREESMCSEIEAGSWGLLDGHMLARIFHFLRSDLKSLVFASLTCKQWRAAVSFYKGISIQVDLSSVGRNCTDLMVRSIMVSFIYLAQEPHKDLEESNSKLRSLKQISGRDDFGELKEYFDSVNKRDSANQLFRRSLYKRSKVFDARKSSSILSRDARMRRWAVKKSENSYTRMEGFLAAGLKDIMKENIFDFFVPKVAEIEDRMKNGYYVGHGLRSVKEDIVECAGTQLTSRLEESSKFSYERDELKKSWKDDLSAAFDYGEYASDQEIKKRISKLNRKSMDSGSETSDDRSSEDGRSGRTGESRGDGYCMTDEDEREWGARMTKRKMSVSLPDDYAEKLDAQKNGTEELDMELPEVKDYKPRKQLGDEVIEQEVYGIDPIPTIFT</sequence>
<evidence type="ECO:0000259" key="2">
    <source>
        <dbReference type="Pfam" id="PF25531"/>
    </source>
</evidence>
<feature type="region of interest" description="Disordered" evidence="1">
    <location>
        <begin position="24"/>
        <end position="92"/>
    </location>
</feature>
<feature type="compositionally biased region" description="Low complexity" evidence="1">
    <location>
        <begin position="81"/>
        <end position="91"/>
    </location>
</feature>
<keyword evidence="4" id="KW-1185">Reference proteome</keyword>
<proteinExistence type="predicted"/>
<dbReference type="Pfam" id="PF25531">
    <property type="entry name" value="GYF_ATXR3"/>
    <property type="match status" value="1"/>
</dbReference>
<dbReference type="SUPFAM" id="SSF81383">
    <property type="entry name" value="F-box domain"/>
    <property type="match status" value="1"/>
</dbReference>
<dbReference type="InterPro" id="IPR036047">
    <property type="entry name" value="F-box-like_dom_sf"/>
</dbReference>
<feature type="compositionally biased region" description="Low complexity" evidence="1">
    <location>
        <begin position="63"/>
        <end position="73"/>
    </location>
</feature>
<feature type="compositionally biased region" description="Basic and acidic residues" evidence="1">
    <location>
        <begin position="185"/>
        <end position="195"/>
    </location>
</feature>
<evidence type="ECO:0000256" key="1">
    <source>
        <dbReference type="SAM" id="MobiDB-lite"/>
    </source>
</evidence>
<protein>
    <recommendedName>
        <fullName evidence="2">ATXR3 GYF domain-containing protein</fullName>
    </recommendedName>
</protein>
<dbReference type="EMBL" id="JAAWWB010000516">
    <property type="protein sequence ID" value="KAG6736781.1"/>
    <property type="molecule type" value="Genomic_DNA"/>
</dbReference>
<name>A0A8X7XQQ3_POPTO</name>
<feature type="compositionally biased region" description="Basic and acidic residues" evidence="1">
    <location>
        <begin position="385"/>
        <end position="398"/>
    </location>
</feature>
<organism evidence="3 4">
    <name type="scientific">Populus tomentosa</name>
    <name type="common">Chinese white poplar</name>
    <dbReference type="NCBI Taxonomy" id="118781"/>
    <lineage>
        <taxon>Eukaryota</taxon>
        <taxon>Viridiplantae</taxon>
        <taxon>Streptophyta</taxon>
        <taxon>Embryophyta</taxon>
        <taxon>Tracheophyta</taxon>
        <taxon>Spermatophyta</taxon>
        <taxon>Magnoliopsida</taxon>
        <taxon>eudicotyledons</taxon>
        <taxon>Gunneridae</taxon>
        <taxon>Pentapetalae</taxon>
        <taxon>rosids</taxon>
        <taxon>fabids</taxon>
        <taxon>Malpighiales</taxon>
        <taxon>Salicaceae</taxon>
        <taxon>Saliceae</taxon>
        <taxon>Populus</taxon>
    </lineage>
</organism>
<accession>A0A8X7XQQ3</accession>
<feature type="compositionally biased region" description="Low complexity" evidence="1">
    <location>
        <begin position="31"/>
        <end position="56"/>
    </location>
</feature>
<feature type="region of interest" description="Disordered" evidence="1">
    <location>
        <begin position="185"/>
        <end position="445"/>
    </location>
</feature>
<dbReference type="PANTHER" id="PTHR46655">
    <property type="entry name" value="HISTONE-LYSINE N-METHYLTRANSFERASE ATXR3"/>
    <property type="match status" value="1"/>
</dbReference>
<evidence type="ECO:0000313" key="3">
    <source>
        <dbReference type="EMBL" id="KAG6736781.1"/>
    </source>
</evidence>
<reference evidence="3" key="1">
    <citation type="journal article" date="2020" name="bioRxiv">
        <title>Hybrid origin of Populus tomentosa Carr. identified through genome sequencing and phylogenomic analysis.</title>
        <authorList>
            <person name="An X."/>
            <person name="Gao K."/>
            <person name="Chen Z."/>
            <person name="Li J."/>
            <person name="Yang X."/>
            <person name="Yang X."/>
            <person name="Zhou J."/>
            <person name="Guo T."/>
            <person name="Zhao T."/>
            <person name="Huang S."/>
            <person name="Miao D."/>
            <person name="Khan W.U."/>
            <person name="Rao P."/>
            <person name="Ye M."/>
            <person name="Lei B."/>
            <person name="Liao W."/>
            <person name="Wang J."/>
            <person name="Ji L."/>
            <person name="Li Y."/>
            <person name="Guo B."/>
            <person name="Mustafa N.S."/>
            <person name="Li S."/>
            <person name="Yun Q."/>
            <person name="Keller S.R."/>
            <person name="Mao J."/>
            <person name="Zhang R."/>
            <person name="Strauss S.H."/>
        </authorList>
    </citation>
    <scope>NUCLEOTIDE SEQUENCE</scope>
    <source>
        <strain evidence="3">GM15</strain>
        <tissue evidence="3">Leaf</tissue>
    </source>
</reference>
<dbReference type="Proteomes" id="UP000886885">
    <property type="component" value="Unassembled WGS sequence"/>
</dbReference>
<gene>
    <name evidence="3" type="ORF">POTOM_060324</name>
</gene>
<dbReference type="CDD" id="cd09917">
    <property type="entry name" value="F-box_SF"/>
    <property type="match status" value="1"/>
</dbReference>
<feature type="compositionally biased region" description="Basic and acidic residues" evidence="1">
    <location>
        <begin position="265"/>
        <end position="308"/>
    </location>
</feature>
<feature type="domain" description="ATXR3 GYF" evidence="2">
    <location>
        <begin position="469"/>
        <end position="516"/>
    </location>
</feature>
<feature type="compositionally biased region" description="Basic and acidic residues" evidence="1">
    <location>
        <begin position="316"/>
        <end position="357"/>
    </location>
</feature>
<feature type="region of interest" description="Disordered" evidence="1">
    <location>
        <begin position="1219"/>
        <end position="1259"/>
    </location>
</feature>
<dbReference type="OrthoDB" id="308383at2759"/>
<feature type="compositionally biased region" description="Basic and acidic residues" evidence="1">
    <location>
        <begin position="230"/>
        <end position="243"/>
    </location>
</feature>
<feature type="compositionally biased region" description="Basic and acidic residues" evidence="1">
    <location>
        <begin position="1233"/>
        <end position="1251"/>
    </location>
</feature>
<comment type="caution">
    <text evidence="3">The sequence shown here is derived from an EMBL/GenBank/DDBJ whole genome shotgun (WGS) entry which is preliminary data.</text>
</comment>
<dbReference type="InterPro" id="IPR057851">
    <property type="entry name" value="ATXR3_GYF"/>
</dbReference>
<evidence type="ECO:0000313" key="4">
    <source>
        <dbReference type="Proteomes" id="UP000886885"/>
    </source>
</evidence>
<feature type="compositionally biased region" description="Basic and acidic residues" evidence="1">
    <location>
        <begin position="202"/>
        <end position="213"/>
    </location>
</feature>